<dbReference type="Pfam" id="PF11160">
    <property type="entry name" value="Hva1_TUDOR"/>
    <property type="match status" value="1"/>
</dbReference>
<dbReference type="EMBL" id="JABCRE010000003">
    <property type="protein sequence ID" value="NMW32181.1"/>
    <property type="molecule type" value="Genomic_DNA"/>
</dbReference>
<comment type="caution">
    <text evidence="2">The sequence shown here is derived from an EMBL/GenBank/DDBJ whole genome shotgun (WGS) entry which is preliminary data.</text>
</comment>
<protein>
    <submittedName>
        <fullName evidence="2">DUF2945 domain-containing protein</fullName>
    </submittedName>
</protein>
<dbReference type="Proteomes" id="UP000561181">
    <property type="component" value="Unassembled WGS sequence"/>
</dbReference>
<evidence type="ECO:0000259" key="1">
    <source>
        <dbReference type="Pfam" id="PF11160"/>
    </source>
</evidence>
<dbReference type="AlphaFoldDB" id="A0A848QEX1"/>
<reference evidence="2 3" key="1">
    <citation type="submission" date="2020-04" db="EMBL/GenBank/DDBJ databases">
        <authorList>
            <person name="Liu A."/>
        </authorList>
    </citation>
    <scope>NUCLEOTIDE SEQUENCE [LARGE SCALE GENOMIC DNA]</scope>
    <source>
        <strain evidence="2 3">RZ02</strain>
    </source>
</reference>
<evidence type="ECO:0000313" key="3">
    <source>
        <dbReference type="Proteomes" id="UP000561181"/>
    </source>
</evidence>
<name>A0A848QEX1_9SPHN</name>
<accession>A0A848QEX1</accession>
<feature type="domain" description="Hypervirulence associated protein TUDOR" evidence="1">
    <location>
        <begin position="11"/>
        <end position="71"/>
    </location>
</feature>
<gene>
    <name evidence="2" type="ORF">HKD42_08920</name>
</gene>
<dbReference type="RefSeq" id="WP_170012590.1">
    <property type="nucleotide sequence ID" value="NZ_JABCRE010000003.1"/>
</dbReference>
<evidence type="ECO:0000313" key="2">
    <source>
        <dbReference type="EMBL" id="NMW32181.1"/>
    </source>
</evidence>
<sequence>MANSNKFQTNQYVKWNWGDGEGTGQIAEKFERSVTRTLQGTEVTRNGDSDDPAYLVTQDSGDQVLKLGSELKAAND</sequence>
<dbReference type="InterPro" id="IPR021331">
    <property type="entry name" value="Hva1_TUDOR"/>
</dbReference>
<keyword evidence="3" id="KW-1185">Reference proteome</keyword>
<organism evidence="2 3">
    <name type="scientific">Pontixanthobacter rizhaonensis</name>
    <dbReference type="NCBI Taxonomy" id="2730337"/>
    <lineage>
        <taxon>Bacteria</taxon>
        <taxon>Pseudomonadati</taxon>
        <taxon>Pseudomonadota</taxon>
        <taxon>Alphaproteobacteria</taxon>
        <taxon>Sphingomonadales</taxon>
        <taxon>Erythrobacteraceae</taxon>
        <taxon>Pontixanthobacter</taxon>
    </lineage>
</organism>
<proteinExistence type="predicted"/>